<feature type="domain" description="Haemin-degrading HemS/ChuX" evidence="1">
    <location>
        <begin position="213"/>
        <end position="346"/>
    </location>
</feature>
<dbReference type="STRING" id="1514904.SU32_02480"/>
<evidence type="ECO:0000313" key="3">
    <source>
        <dbReference type="Proteomes" id="UP000038011"/>
    </source>
</evidence>
<name>A0A0N0E8Q2_9HYPH</name>
<dbReference type="InterPro" id="IPR053733">
    <property type="entry name" value="Heme_Transport_Util_sf"/>
</dbReference>
<comment type="caution">
    <text evidence="2">The sequence shown here is derived from an EMBL/GenBank/DDBJ whole genome shotgun (WGS) entry which is preliminary data.</text>
</comment>
<dbReference type="Gene3D" id="3.40.1570.10">
    <property type="entry name" value="HemS/ChuS/ChuX like domains"/>
    <property type="match status" value="2"/>
</dbReference>
<dbReference type="GO" id="GO:0006826">
    <property type="term" value="P:iron ion transport"/>
    <property type="evidence" value="ECO:0007669"/>
    <property type="project" value="InterPro"/>
</dbReference>
<dbReference type="PATRIC" id="fig|1514904.3.peg.1699"/>
<gene>
    <name evidence="2" type="ORF">SU32_02480</name>
</gene>
<keyword evidence="3" id="KW-1185">Reference proteome</keyword>
<evidence type="ECO:0000259" key="1">
    <source>
        <dbReference type="Pfam" id="PF05171"/>
    </source>
</evidence>
<sequence length="355" mass="40497">MGAQSQISADAIRDAKNKNMKMRERDLATQLGISEAEYLEAWIDHGVERMNVDLSTFFSMLKDAGEVMSLSRNESAVHEKIGTYESFSSNKHASIVLGPQIDLRIFGKHWTHAYHVTKQLDEGKTQRSFQFFDTTGTAIHKVFSRPQTNLEQWDEIRKVLTKNPPKNPSFKTAEKTNSEPYNISAEATENLQADWAALQDTHSFQAMLRRHKLPRLEAIRLVGEKFTTQLADDTIELLFNRLPADALPIMVFVRNSGILQIHSGPIKNIKRMGPWLNVLDEDFHFHLRTDQIASTWLVRKPTKRGDIFSIEAFDEEGNQIVLLNGYRREGDEADVVAMWDQIVKSLPTKSEASEN</sequence>
<dbReference type="CDD" id="cd16830">
    <property type="entry name" value="HemS-like_N"/>
    <property type="match status" value="1"/>
</dbReference>
<dbReference type="CDD" id="cd16831">
    <property type="entry name" value="HemS-like_C"/>
    <property type="match status" value="1"/>
</dbReference>
<dbReference type="Proteomes" id="UP000038011">
    <property type="component" value="Unassembled WGS sequence"/>
</dbReference>
<proteinExistence type="predicted"/>
<dbReference type="InterPro" id="IPR007845">
    <property type="entry name" value="HemS/ChuX_dom"/>
</dbReference>
<dbReference type="SUPFAM" id="SSF144064">
    <property type="entry name" value="Heme iron utilization protein-like"/>
    <property type="match status" value="1"/>
</dbReference>
<feature type="domain" description="Haemin-degrading HemS/ChuX" evidence="1">
    <location>
        <begin position="32"/>
        <end position="157"/>
    </location>
</feature>
<dbReference type="Pfam" id="PF05171">
    <property type="entry name" value="HemS"/>
    <property type="match status" value="2"/>
</dbReference>
<dbReference type="AlphaFoldDB" id="A0A0N0E8Q2"/>
<dbReference type="EMBL" id="JXMU01000002">
    <property type="protein sequence ID" value="KPB02628.1"/>
    <property type="molecule type" value="Genomic_DNA"/>
</dbReference>
<organism evidence="2 3">
    <name type="scientific">Ahrensia marina</name>
    <dbReference type="NCBI Taxonomy" id="1514904"/>
    <lineage>
        <taxon>Bacteria</taxon>
        <taxon>Pseudomonadati</taxon>
        <taxon>Pseudomonadota</taxon>
        <taxon>Alphaproteobacteria</taxon>
        <taxon>Hyphomicrobiales</taxon>
        <taxon>Ahrensiaceae</taxon>
        <taxon>Ahrensia</taxon>
    </lineage>
</organism>
<reference evidence="2 3" key="1">
    <citation type="submission" date="2015-01" db="EMBL/GenBank/DDBJ databases">
        <title>Ahrensia donghaiensis sp. nov., a novel dimethylsulphoniopropionate-cleavage bacterium isolated from seawater and emended descriptions of the genus Ahrensia and Ahrensia kielensis.</title>
        <authorList>
            <person name="Liu J."/>
        </authorList>
    </citation>
    <scope>NUCLEOTIDE SEQUENCE [LARGE SCALE GENOMIC DNA]</scope>
    <source>
        <strain evidence="2 3">LZD062</strain>
    </source>
</reference>
<evidence type="ECO:0000313" key="2">
    <source>
        <dbReference type="EMBL" id="KPB02628.1"/>
    </source>
</evidence>
<protein>
    <recommendedName>
        <fullName evidence="1">Haemin-degrading HemS/ChuX domain-containing protein</fullName>
    </recommendedName>
</protein>
<accession>A0A0N0E8Q2</accession>